<evidence type="ECO:0000256" key="1">
    <source>
        <dbReference type="SAM" id="Phobius"/>
    </source>
</evidence>
<name>A0A9D5JT60_9BACT</name>
<dbReference type="AlphaFoldDB" id="A0A9D5JT60"/>
<dbReference type="PANTHER" id="PTHR43179:SF7">
    <property type="entry name" value="RHAMNOSYLTRANSFERASE WBBL"/>
    <property type="match status" value="1"/>
</dbReference>
<dbReference type="Proteomes" id="UP000649604">
    <property type="component" value="Unassembled WGS sequence"/>
</dbReference>
<organism evidence="3 4">
    <name type="scientific">candidate division KSB3 bacterium</name>
    <dbReference type="NCBI Taxonomy" id="2044937"/>
    <lineage>
        <taxon>Bacteria</taxon>
        <taxon>candidate division KSB3</taxon>
    </lineage>
</organism>
<evidence type="ECO:0000259" key="2">
    <source>
        <dbReference type="Pfam" id="PF00535"/>
    </source>
</evidence>
<dbReference type="SUPFAM" id="SSF53448">
    <property type="entry name" value="Nucleotide-diphospho-sugar transferases"/>
    <property type="match status" value="1"/>
</dbReference>
<dbReference type="CDD" id="cd04186">
    <property type="entry name" value="GT_2_like_c"/>
    <property type="match status" value="1"/>
</dbReference>
<proteinExistence type="predicted"/>
<dbReference type="InterPro" id="IPR029044">
    <property type="entry name" value="Nucleotide-diphossugar_trans"/>
</dbReference>
<evidence type="ECO:0000313" key="3">
    <source>
        <dbReference type="EMBL" id="MBD3323512.1"/>
    </source>
</evidence>
<dbReference type="InterPro" id="IPR001173">
    <property type="entry name" value="Glyco_trans_2-like"/>
</dbReference>
<accession>A0A9D5JT60</accession>
<evidence type="ECO:0000313" key="4">
    <source>
        <dbReference type="Proteomes" id="UP000649604"/>
    </source>
</evidence>
<keyword evidence="1" id="KW-1133">Transmembrane helix</keyword>
<reference evidence="3" key="1">
    <citation type="submission" date="2019-11" db="EMBL/GenBank/DDBJ databases">
        <title>Microbial mats filling the niche in hypersaline microbial mats.</title>
        <authorList>
            <person name="Wong H.L."/>
            <person name="Macleod F.I."/>
            <person name="White R.A. III"/>
            <person name="Burns B.P."/>
        </authorList>
    </citation>
    <scope>NUCLEOTIDE SEQUENCE</scope>
    <source>
        <strain evidence="3">Rbin_158</strain>
    </source>
</reference>
<sequence length="310" mass="35151">MDVSIIIVNLNAGRLLEDCLASIYACTSDVSVEIIVVDNHSSDGSAAMVKAKFPQVRLVENPYNRRYAIANNQGLALARGRCVLYLNNDILLHGNTIRELYEFLEMHSNAGGVGGRLISADGGHQDSCFRFPSAFNLFYLVCLARFYWQTPLAGKYAADELAMARPVDFVVGACFMARRDLLEQCQGMDADFYLYGEDSDLCYRMQQRGWTVWYLPTSAPVVHYGGASTTQLFGDHSQERLLWGWKARFLFVKKHASFWQKLGILAGMVAGFGVNVLLYSLACCKRWDFTSTRRHLRFHWTITREAFRIF</sequence>
<feature type="transmembrane region" description="Helical" evidence="1">
    <location>
        <begin position="262"/>
        <end position="284"/>
    </location>
</feature>
<comment type="caution">
    <text evidence="3">The sequence shown here is derived from an EMBL/GenBank/DDBJ whole genome shotgun (WGS) entry which is preliminary data.</text>
</comment>
<dbReference type="Pfam" id="PF00535">
    <property type="entry name" value="Glycos_transf_2"/>
    <property type="match status" value="1"/>
</dbReference>
<protein>
    <submittedName>
        <fullName evidence="3">Glycosyltransferase</fullName>
    </submittedName>
</protein>
<gene>
    <name evidence="3" type="ORF">GF339_02945</name>
</gene>
<dbReference type="Gene3D" id="3.90.550.10">
    <property type="entry name" value="Spore Coat Polysaccharide Biosynthesis Protein SpsA, Chain A"/>
    <property type="match status" value="1"/>
</dbReference>
<keyword evidence="1" id="KW-0472">Membrane</keyword>
<dbReference type="PANTHER" id="PTHR43179">
    <property type="entry name" value="RHAMNOSYLTRANSFERASE WBBL"/>
    <property type="match status" value="1"/>
</dbReference>
<keyword evidence="1" id="KW-0812">Transmembrane</keyword>
<dbReference type="EMBL" id="WJJP01000088">
    <property type="protein sequence ID" value="MBD3323512.1"/>
    <property type="molecule type" value="Genomic_DNA"/>
</dbReference>
<feature type="domain" description="Glycosyltransferase 2-like" evidence="2">
    <location>
        <begin position="4"/>
        <end position="184"/>
    </location>
</feature>